<reference evidence="1" key="1">
    <citation type="submission" date="2024-01" db="EMBL/GenBank/DDBJ databases">
        <title>GRCr8: a new rat reference genome assembly contstructed from accurate long reads and long range scaffolding.</title>
        <authorList>
            <person name="Doris P.A."/>
            <person name="Kalbfleisch T."/>
            <person name="Li K."/>
            <person name="Howe K."/>
            <person name="Wood J."/>
        </authorList>
    </citation>
    <scope>NUCLEOTIDE SEQUENCE [LARGE SCALE GENOMIC DNA]</scope>
    <source>
        <strain evidence="1">Brown Norway</strain>
    </source>
</reference>
<name>A0A8I5ZVW1_RAT</name>
<dbReference type="PANTHER" id="PTHR21641:SF0">
    <property type="entry name" value="RNA-BINDING PROTEIN EIF1AD-RELATED"/>
    <property type="match status" value="1"/>
</dbReference>
<dbReference type="GeneTree" id="ENSGT00390000011180"/>
<dbReference type="InterPro" id="IPR039294">
    <property type="entry name" value="EIF1AD"/>
</dbReference>
<keyword evidence="4" id="KW-1267">Proteomics identification</keyword>
<dbReference type="InterPro" id="IPR012340">
    <property type="entry name" value="NA-bd_OB-fold"/>
</dbReference>
<reference evidence="1" key="3">
    <citation type="submission" date="2025-09" db="UniProtKB">
        <authorList>
            <consortium name="Ensembl"/>
        </authorList>
    </citation>
    <scope>IDENTIFICATION</scope>
    <source>
        <strain evidence="1">Brown Norway</strain>
    </source>
</reference>
<organism evidence="1 2">
    <name type="scientific">Rattus norvegicus</name>
    <name type="common">Rat</name>
    <dbReference type="NCBI Taxonomy" id="10116"/>
    <lineage>
        <taxon>Eukaryota</taxon>
        <taxon>Metazoa</taxon>
        <taxon>Chordata</taxon>
        <taxon>Craniata</taxon>
        <taxon>Vertebrata</taxon>
        <taxon>Euteleostomi</taxon>
        <taxon>Mammalia</taxon>
        <taxon>Eutheria</taxon>
        <taxon>Euarchontoglires</taxon>
        <taxon>Glires</taxon>
        <taxon>Rodentia</taxon>
        <taxon>Myomorpha</taxon>
        <taxon>Muroidea</taxon>
        <taxon>Muridae</taxon>
        <taxon>Murinae</taxon>
        <taxon>Rattus</taxon>
    </lineage>
</organism>
<dbReference type="SUPFAM" id="SSF50249">
    <property type="entry name" value="Nucleic acid-binding proteins"/>
    <property type="match status" value="1"/>
</dbReference>
<protein>
    <submittedName>
        <fullName evidence="1">Eukaryotic translation initiation factor 1A domain containing</fullName>
    </submittedName>
</protein>
<dbReference type="PANTHER" id="PTHR21641">
    <property type="entry name" value="TRANSLATION INITIATION FACTOR-RELATED"/>
    <property type="match status" value="1"/>
</dbReference>
<dbReference type="AlphaFoldDB" id="A0A8I5ZVW1"/>
<dbReference type="RGD" id="1304686">
    <property type="gene designation" value="Eif1ad"/>
</dbReference>
<evidence type="ECO:0000313" key="2">
    <source>
        <dbReference type="Proteomes" id="UP000002494"/>
    </source>
</evidence>
<evidence type="ECO:0000313" key="1">
    <source>
        <dbReference type="Ensembl" id="ENSRNOP00000083108.1"/>
    </source>
</evidence>
<reference evidence="1" key="2">
    <citation type="submission" date="2025-08" db="UniProtKB">
        <authorList>
            <consortium name="Ensembl"/>
        </authorList>
    </citation>
    <scope>IDENTIFICATION</scope>
    <source>
        <strain evidence="1">Brown Norway</strain>
    </source>
</reference>
<keyword evidence="2" id="KW-1185">Reference proteome</keyword>
<dbReference type="Proteomes" id="UP000002494">
    <property type="component" value="Chromosome 1"/>
</dbReference>
<accession>A0A8I5ZVW1</accession>
<gene>
    <name evidence="1 3" type="primary">Eif1ad</name>
</gene>
<sequence length="75" mass="8340">MSQASKRKHVVQEVLGEHMVPSDQQQIVKVLRTPGNNLHEVETAQGQRFLGRFETAVSLKVFSLLSNLALLLSQA</sequence>
<evidence type="ECO:0000313" key="3">
    <source>
        <dbReference type="RGD" id="1304686"/>
    </source>
</evidence>
<proteinExistence type="evidence at protein level"/>
<dbReference type="Gene3D" id="2.40.50.140">
    <property type="entry name" value="Nucleic acid-binding proteins"/>
    <property type="match status" value="1"/>
</dbReference>
<evidence type="ECO:0007829" key="4">
    <source>
        <dbReference type="PeptideAtlas" id="A0A8I5ZVW1"/>
    </source>
</evidence>
<dbReference type="Ensembl" id="ENSRNOT00000115931.2">
    <property type="protein sequence ID" value="ENSRNOP00000083108.1"/>
    <property type="gene ID" value="ENSRNOG00000020463.7"/>
</dbReference>